<reference evidence="3" key="2">
    <citation type="journal article" date="2021" name="PeerJ">
        <title>Extensive microbial diversity within the chicken gut microbiome revealed by metagenomics and culture.</title>
        <authorList>
            <person name="Gilroy R."/>
            <person name="Ravi A."/>
            <person name="Getino M."/>
            <person name="Pursley I."/>
            <person name="Horton D.L."/>
            <person name="Alikhan N.F."/>
            <person name="Baker D."/>
            <person name="Gharbi K."/>
            <person name="Hall N."/>
            <person name="Watson M."/>
            <person name="Adriaenssens E.M."/>
            <person name="Foster-Nyarko E."/>
            <person name="Jarju S."/>
            <person name="Secka A."/>
            <person name="Antonio M."/>
            <person name="Oren A."/>
            <person name="Chaudhuri R.R."/>
            <person name="La Ragione R."/>
            <person name="Hildebrand F."/>
            <person name="Pallen M.J."/>
        </authorList>
    </citation>
    <scope>NUCLEOTIDE SEQUENCE</scope>
    <source>
        <strain evidence="3">G3-3990</strain>
    </source>
</reference>
<dbReference type="Proteomes" id="UP000823641">
    <property type="component" value="Unassembled WGS sequence"/>
</dbReference>
<dbReference type="InterPro" id="IPR036116">
    <property type="entry name" value="FN3_sf"/>
</dbReference>
<keyword evidence="1" id="KW-0732">Signal</keyword>
<sequence>MKKLHFVILFVLLLSTVLNHGNAQQISIPYTCGFEDATENANWTLNANPRQPISTFTNLWYIGTATASQGENSLYISSDQGTTASFTFAENTVLAYREFSLPIGTYDFSFDWKASNTGVTLYCALVPTTVTIYSYNNVSDLPTWLDTYALTFEGSNAKELRGASSWTSARCQLNIQTPQSYRLVFLWNNANYEGKPGGCIDNIQIFGTSCGRPSDLSAKRNGNAVTLTWSGDAAYYNIRYQKSDDSNVYDVSSVNDTTLTLSGLSDGVYDFWIQGVCADGEESMWECFSSVLIYEALCIDFLNLDSAYCSTGTCLQSSMSYDNEIQGRVDFGYASKMSRHTIHYMQDEYDAQTDFGLKTVPDGEFASVRLGNWDTGAEAERIRYNYTVNADDAAVLLLKYAVVIECPTNHPITNQPRFLLEMFGENGEKLDACTSADFSARLDLVGQDGWHQVGPETSPTLWKDWTTVGINLQEYDGQTITIQLTTFDCSQSGHFGYAYFTLGCDEGVVQGINCGEYPTTQFIAPEGFNYSWRKKYVNRDEEISTEQILEVDPSDTTTYEVDVIYPTMAECYFTLEASAIPRFPVASFEYELVHDGCKNEVRFNNTSYIWTENGITGKPVESVLWDFGNGQSSALYSPTVQYPNEGGEYKIKLTAELCDGLCWDDTVMTIVLPSVGDTLVKKQIELCEQDTYDFFGNIISEEGIYYDTLKTIYGCDSIIELSVNMYSKSYTEIWDTICADSVYLFGDRYLTNTGDYRETFVGHMGCDSVVDLHLIVTEPLVVTYELPTYICADEPEFTLHYNTKKGILNDITIAFNAVAQEQGFQDFVFTNDESGSISIPIPSNVKPNTGYSMTLSADNGYCGEYFVEIDFDINYPADIVTQKWDDALAIYNSMYNGGYEFSAYEWYKDGQKIAGASSPYLYLPDEKLDKEALYNVLLTRVEDGVQLFSCPLAIIDKTSLSVYPTMLPPSENVVVETLEDGIFSLWDIMGVRVKTGEVKKKIANTITMPSSEGVYILKLQLTDGSVYQTQIMVK</sequence>
<dbReference type="InterPro" id="IPR003961">
    <property type="entry name" value="FN3_dom"/>
</dbReference>
<dbReference type="PROSITE" id="PS50853">
    <property type="entry name" value="FN3"/>
    <property type="match status" value="1"/>
</dbReference>
<dbReference type="InterPro" id="IPR013783">
    <property type="entry name" value="Ig-like_fold"/>
</dbReference>
<feature type="chain" id="PRO_5038724323" description="Fibronectin type-III domain-containing protein" evidence="1">
    <location>
        <begin position="24"/>
        <end position="1034"/>
    </location>
</feature>
<evidence type="ECO:0000313" key="4">
    <source>
        <dbReference type="Proteomes" id="UP000823641"/>
    </source>
</evidence>
<accession>A0A9D9HV43</accession>
<comment type="caution">
    <text evidence="3">The sequence shown here is derived from an EMBL/GenBank/DDBJ whole genome shotgun (WGS) entry which is preliminary data.</text>
</comment>
<gene>
    <name evidence="3" type="ORF">IAA73_09510</name>
</gene>
<name>A0A9D9HV43_9BACT</name>
<proteinExistence type="predicted"/>
<dbReference type="SUPFAM" id="SSF49265">
    <property type="entry name" value="Fibronectin type III"/>
    <property type="match status" value="1"/>
</dbReference>
<dbReference type="SUPFAM" id="SSF49299">
    <property type="entry name" value="PKD domain"/>
    <property type="match status" value="1"/>
</dbReference>
<dbReference type="EMBL" id="JADIMG010000091">
    <property type="protein sequence ID" value="MBO8460555.1"/>
    <property type="molecule type" value="Genomic_DNA"/>
</dbReference>
<feature type="signal peptide" evidence="1">
    <location>
        <begin position="1"/>
        <end position="23"/>
    </location>
</feature>
<protein>
    <recommendedName>
        <fullName evidence="2">Fibronectin type-III domain-containing protein</fullName>
    </recommendedName>
</protein>
<dbReference type="Gene3D" id="2.60.40.10">
    <property type="entry name" value="Immunoglobulins"/>
    <property type="match status" value="2"/>
</dbReference>
<evidence type="ECO:0000256" key="1">
    <source>
        <dbReference type="SAM" id="SignalP"/>
    </source>
</evidence>
<feature type="domain" description="Fibronectin type-III" evidence="2">
    <location>
        <begin position="212"/>
        <end position="296"/>
    </location>
</feature>
<organism evidence="3 4">
    <name type="scientific">Candidatus Gallipaludibacter merdavium</name>
    <dbReference type="NCBI Taxonomy" id="2840839"/>
    <lineage>
        <taxon>Bacteria</taxon>
        <taxon>Pseudomonadati</taxon>
        <taxon>Bacteroidota</taxon>
        <taxon>Bacteroidia</taxon>
        <taxon>Bacteroidales</taxon>
        <taxon>Candidatus Gallipaludibacter</taxon>
    </lineage>
</organism>
<reference evidence="3" key="1">
    <citation type="submission" date="2020-10" db="EMBL/GenBank/DDBJ databases">
        <authorList>
            <person name="Gilroy R."/>
        </authorList>
    </citation>
    <scope>NUCLEOTIDE SEQUENCE</scope>
    <source>
        <strain evidence="3">G3-3990</strain>
    </source>
</reference>
<evidence type="ECO:0000259" key="2">
    <source>
        <dbReference type="PROSITE" id="PS50853"/>
    </source>
</evidence>
<dbReference type="InterPro" id="IPR035986">
    <property type="entry name" value="PKD_dom_sf"/>
</dbReference>
<evidence type="ECO:0000313" key="3">
    <source>
        <dbReference type="EMBL" id="MBO8460555.1"/>
    </source>
</evidence>
<dbReference type="AlphaFoldDB" id="A0A9D9HV43"/>